<dbReference type="InterPro" id="IPR013556">
    <property type="entry name" value="Flag_M-ring_C"/>
</dbReference>
<evidence type="ECO:0000313" key="14">
    <source>
        <dbReference type="EMBL" id="PRY86464.1"/>
    </source>
</evidence>
<comment type="caution">
    <text evidence="14">The sequence shown here is derived from an EMBL/GenBank/DDBJ whole genome shotgun (WGS) entry which is preliminary data.</text>
</comment>
<evidence type="ECO:0000256" key="9">
    <source>
        <dbReference type="PIRNR" id="PIRNR004862"/>
    </source>
</evidence>
<feature type="compositionally biased region" description="Gly residues" evidence="10">
    <location>
        <begin position="523"/>
        <end position="532"/>
    </location>
</feature>
<evidence type="ECO:0000256" key="4">
    <source>
        <dbReference type="ARBA" id="ARBA00022475"/>
    </source>
</evidence>
<dbReference type="GO" id="GO:0005886">
    <property type="term" value="C:plasma membrane"/>
    <property type="evidence" value="ECO:0007669"/>
    <property type="project" value="UniProtKB-SubCell"/>
</dbReference>
<keyword evidence="14" id="KW-0966">Cell projection</keyword>
<feature type="compositionally biased region" description="Basic and acidic residues" evidence="10">
    <location>
        <begin position="307"/>
        <end position="317"/>
    </location>
</feature>
<reference evidence="14 15" key="1">
    <citation type="submission" date="2018-03" db="EMBL/GenBank/DDBJ databases">
        <title>Genomic Encyclopedia of Archaeal and Bacterial Type Strains, Phase II (KMG-II): from individual species to whole genera.</title>
        <authorList>
            <person name="Goeker M."/>
        </authorList>
    </citation>
    <scope>NUCLEOTIDE SEQUENCE [LARGE SCALE GENOMIC DNA]</scope>
    <source>
        <strain evidence="14 15">DSM 100212</strain>
    </source>
</reference>
<dbReference type="OrthoDB" id="9807026at2"/>
<dbReference type="GO" id="GO:0071973">
    <property type="term" value="P:bacterial-type flagellum-dependent cell motility"/>
    <property type="evidence" value="ECO:0007669"/>
    <property type="project" value="InterPro"/>
</dbReference>
<keyword evidence="7 11" id="KW-0472">Membrane</keyword>
<dbReference type="Pfam" id="PF01514">
    <property type="entry name" value="YscJ_FliF"/>
    <property type="match status" value="1"/>
</dbReference>
<dbReference type="Proteomes" id="UP000238392">
    <property type="component" value="Unassembled WGS sequence"/>
</dbReference>
<feature type="transmembrane region" description="Helical" evidence="11">
    <location>
        <begin position="41"/>
        <end position="61"/>
    </location>
</feature>
<evidence type="ECO:0000256" key="7">
    <source>
        <dbReference type="ARBA" id="ARBA00023136"/>
    </source>
</evidence>
<keyword evidence="14" id="KW-0282">Flagellum</keyword>
<evidence type="ECO:0000256" key="5">
    <source>
        <dbReference type="ARBA" id="ARBA00022692"/>
    </source>
</evidence>
<keyword evidence="15" id="KW-1185">Reference proteome</keyword>
<keyword evidence="14" id="KW-0969">Cilium</keyword>
<protein>
    <recommendedName>
        <fullName evidence="9">Flagellar M-ring protein</fullName>
    </recommendedName>
</protein>
<accession>A0A2T0WIV3</accession>
<feature type="compositionally biased region" description="Polar residues" evidence="10">
    <location>
        <begin position="351"/>
        <end position="363"/>
    </location>
</feature>
<comment type="subcellular location">
    <subcellularLocation>
        <location evidence="1 9">Bacterial flagellum basal body</location>
    </subcellularLocation>
    <subcellularLocation>
        <location evidence="2">Cell membrane</location>
        <topology evidence="2">Multi-pass membrane protein</topology>
    </subcellularLocation>
</comment>
<proteinExistence type="inferred from homology"/>
<feature type="region of interest" description="Disordered" evidence="10">
    <location>
        <begin position="300"/>
        <end position="371"/>
    </location>
</feature>
<dbReference type="PANTHER" id="PTHR30046">
    <property type="entry name" value="FLAGELLAR M-RING PROTEIN"/>
    <property type="match status" value="1"/>
</dbReference>
<evidence type="ECO:0000259" key="13">
    <source>
        <dbReference type="Pfam" id="PF08345"/>
    </source>
</evidence>
<gene>
    <name evidence="14" type="ORF">CLV74_112103</name>
</gene>
<dbReference type="InterPro" id="IPR006182">
    <property type="entry name" value="FliF_N_dom"/>
</dbReference>
<dbReference type="InterPro" id="IPR043427">
    <property type="entry name" value="YscJ/FliF"/>
</dbReference>
<dbReference type="RefSeq" id="WP_106266729.1">
    <property type="nucleotide sequence ID" value="NZ_PVTQ01000012.1"/>
</dbReference>
<dbReference type="AlphaFoldDB" id="A0A2T0WIV3"/>
<dbReference type="InterPro" id="IPR045851">
    <property type="entry name" value="AMP-bd_C_sf"/>
</dbReference>
<evidence type="ECO:0000256" key="8">
    <source>
        <dbReference type="ARBA" id="ARBA00023143"/>
    </source>
</evidence>
<dbReference type="Gene3D" id="3.30.300.30">
    <property type="match status" value="1"/>
</dbReference>
<keyword evidence="5 11" id="KW-0812">Transmembrane</keyword>
<dbReference type="PANTHER" id="PTHR30046:SF0">
    <property type="entry name" value="FLAGELLAR M-RING PROTEIN"/>
    <property type="match status" value="1"/>
</dbReference>
<evidence type="ECO:0000313" key="15">
    <source>
        <dbReference type="Proteomes" id="UP000238392"/>
    </source>
</evidence>
<keyword evidence="4" id="KW-1003">Cell membrane</keyword>
<organism evidence="14 15">
    <name type="scientific">Donghicola tyrosinivorans</name>
    <dbReference type="NCBI Taxonomy" id="1652492"/>
    <lineage>
        <taxon>Bacteria</taxon>
        <taxon>Pseudomonadati</taxon>
        <taxon>Pseudomonadota</taxon>
        <taxon>Alphaproteobacteria</taxon>
        <taxon>Rhodobacterales</taxon>
        <taxon>Roseobacteraceae</taxon>
        <taxon>Donghicola</taxon>
    </lineage>
</organism>
<evidence type="ECO:0000256" key="6">
    <source>
        <dbReference type="ARBA" id="ARBA00022989"/>
    </source>
</evidence>
<dbReference type="InterPro" id="IPR000067">
    <property type="entry name" value="FlgMring_FliF"/>
</dbReference>
<evidence type="ECO:0000256" key="1">
    <source>
        <dbReference type="ARBA" id="ARBA00004117"/>
    </source>
</evidence>
<evidence type="ECO:0000256" key="10">
    <source>
        <dbReference type="SAM" id="MobiDB-lite"/>
    </source>
</evidence>
<dbReference type="NCBIfam" id="TIGR00206">
    <property type="entry name" value="fliF"/>
    <property type="match status" value="1"/>
</dbReference>
<dbReference type="Pfam" id="PF08345">
    <property type="entry name" value="YscJ_FliF_C"/>
    <property type="match status" value="1"/>
</dbReference>
<feature type="domain" description="Flagellar M-ring C-terminal" evidence="13">
    <location>
        <begin position="270"/>
        <end position="435"/>
    </location>
</feature>
<sequence>MVDTSTAPVLAGGQANSLMAKGQNAFEWTRGVTDQPGVRRAMPAIVLVSAAVLGLMIYMFLSTPGMVNLNTGLPENEKASALELLTGQGITAQLDPETGQLQVIKADFHKARMALAAEGLPAGTPDGLSTITDMPMGTSRSVESARLRRMHELDLARSISEIKVITQARVHLALPERTAFVRDTQPPRASVFLQVAPGNTLGQSQVEAIVSLVSTSIPGMPRANVSVVDQTGRLLTNGSDDAITQMSDQQSRQRIEMEELYRNRIEALITPIVGLGNAAVQVTLDMDFTRSEVMNEQFSPNQTALRSEQKMNEESKSGKAGGIPGAISNTPPAEADLAANQPGEGRLNAGDVTNTSSSSTRNYEVSRRVETIQPPSSKITRVNAAILLRAPTSADPTEPAMLPEAVLREIEALARTAIGFSDDRGDTITVSSSPFIDTFDVYEAPWYKADWLPTVGRILAQLVALAIVILGIIRPLLSRLLPKPMDYGLSPALAETVEVGEGDTLSTLRARLEGQDAPEMAGGSAGGEGGRPAKGRGKGTALPVGPEVEMLKNEAVTYEEKVALLRHLAEVESARVAAVFELMIERDKEVTP</sequence>
<comment type="similarity">
    <text evidence="3 9">Belongs to the FliF family.</text>
</comment>
<evidence type="ECO:0000256" key="11">
    <source>
        <dbReference type="SAM" id="Phobius"/>
    </source>
</evidence>
<keyword evidence="8 9" id="KW-0975">Bacterial flagellum</keyword>
<dbReference type="GO" id="GO:0009431">
    <property type="term" value="C:bacterial-type flagellum basal body, MS ring"/>
    <property type="evidence" value="ECO:0007669"/>
    <property type="project" value="InterPro"/>
</dbReference>
<evidence type="ECO:0000256" key="2">
    <source>
        <dbReference type="ARBA" id="ARBA00004651"/>
    </source>
</evidence>
<comment type="function">
    <text evidence="9">The M ring may be actively involved in energy transduction.</text>
</comment>
<evidence type="ECO:0000256" key="3">
    <source>
        <dbReference type="ARBA" id="ARBA00007971"/>
    </source>
</evidence>
<evidence type="ECO:0000259" key="12">
    <source>
        <dbReference type="Pfam" id="PF01514"/>
    </source>
</evidence>
<dbReference type="EMBL" id="PVTQ01000012">
    <property type="protein sequence ID" value="PRY86464.1"/>
    <property type="molecule type" value="Genomic_DNA"/>
</dbReference>
<keyword evidence="6 11" id="KW-1133">Transmembrane helix</keyword>
<feature type="region of interest" description="Disordered" evidence="10">
    <location>
        <begin position="514"/>
        <end position="542"/>
    </location>
</feature>
<dbReference type="PIRSF" id="PIRSF004862">
    <property type="entry name" value="FliF"/>
    <property type="match status" value="1"/>
</dbReference>
<dbReference type="PRINTS" id="PR01009">
    <property type="entry name" value="FLGMRINGFLIF"/>
</dbReference>
<dbReference type="GO" id="GO:0003774">
    <property type="term" value="F:cytoskeletal motor activity"/>
    <property type="evidence" value="ECO:0007669"/>
    <property type="project" value="InterPro"/>
</dbReference>
<feature type="domain" description="Flagellar M-ring N-terminal" evidence="12">
    <location>
        <begin position="62"/>
        <end position="236"/>
    </location>
</feature>
<name>A0A2T0WIV3_9RHOB</name>